<keyword evidence="1" id="KW-0812">Transmembrane</keyword>
<dbReference type="Proteomes" id="UP000466966">
    <property type="component" value="Unassembled WGS sequence"/>
</dbReference>
<gene>
    <name evidence="2" type="ORF">GRI99_15820</name>
</gene>
<name>A0A844Z1H3_9SPHN</name>
<organism evidence="2 3">
    <name type="scientific">Alteraurantiacibacter buctensis</name>
    <dbReference type="NCBI Taxonomy" id="1503981"/>
    <lineage>
        <taxon>Bacteria</taxon>
        <taxon>Pseudomonadati</taxon>
        <taxon>Pseudomonadota</taxon>
        <taxon>Alphaproteobacteria</taxon>
        <taxon>Sphingomonadales</taxon>
        <taxon>Erythrobacteraceae</taxon>
        <taxon>Alteraurantiacibacter</taxon>
    </lineage>
</organism>
<evidence type="ECO:0000313" key="3">
    <source>
        <dbReference type="Proteomes" id="UP000466966"/>
    </source>
</evidence>
<dbReference type="EMBL" id="WTYV01000007">
    <property type="protein sequence ID" value="MXO73096.1"/>
    <property type="molecule type" value="Genomic_DNA"/>
</dbReference>
<evidence type="ECO:0000313" key="2">
    <source>
        <dbReference type="EMBL" id="MXO73096.1"/>
    </source>
</evidence>
<keyword evidence="3" id="KW-1185">Reference proteome</keyword>
<protein>
    <submittedName>
        <fullName evidence="2">Uncharacterized protein</fullName>
    </submittedName>
</protein>
<evidence type="ECO:0000256" key="1">
    <source>
        <dbReference type="SAM" id="Phobius"/>
    </source>
</evidence>
<keyword evidence="1" id="KW-1133">Transmembrane helix</keyword>
<sequence>MTEFRRETHVDAEKARAGETSHVVRWVLGISLTLAVIAMSAVWLIPTLTNDRTIDEVPVDTTGG</sequence>
<dbReference type="AlphaFoldDB" id="A0A844Z1H3"/>
<accession>A0A844Z1H3</accession>
<dbReference type="RefSeq" id="WP_202393151.1">
    <property type="nucleotide sequence ID" value="NZ_WTYV01000007.1"/>
</dbReference>
<keyword evidence="1" id="KW-0472">Membrane</keyword>
<feature type="transmembrane region" description="Helical" evidence="1">
    <location>
        <begin position="23"/>
        <end position="45"/>
    </location>
</feature>
<comment type="caution">
    <text evidence="2">The sequence shown here is derived from an EMBL/GenBank/DDBJ whole genome shotgun (WGS) entry which is preliminary data.</text>
</comment>
<reference evidence="2 3" key="1">
    <citation type="submission" date="2019-12" db="EMBL/GenBank/DDBJ databases">
        <title>Genomic-based taxomic classification of the family Erythrobacteraceae.</title>
        <authorList>
            <person name="Xu L."/>
        </authorList>
    </citation>
    <scope>NUCLEOTIDE SEQUENCE [LARGE SCALE GENOMIC DNA]</scope>
    <source>
        <strain evidence="2 3">M0322</strain>
    </source>
</reference>
<proteinExistence type="predicted"/>